<evidence type="ECO:0000256" key="3">
    <source>
        <dbReference type="HAMAP-Rule" id="MF_02056"/>
    </source>
</evidence>
<dbReference type="FunFam" id="3.40.640.10:FF:000046">
    <property type="entry name" value="Cystathionine gamma-lyase"/>
    <property type="match status" value="1"/>
</dbReference>
<accession>A0A4Q7P0R9</accession>
<keyword evidence="3" id="KW-0028">Amino-acid biosynthesis</keyword>
<dbReference type="Gene3D" id="3.90.1150.10">
    <property type="entry name" value="Aspartate Aminotransferase, domain 1"/>
    <property type="match status" value="1"/>
</dbReference>
<comment type="similarity">
    <text evidence="3">Belongs to the trans-sulfuration enzymes family. MetZ subfamily.</text>
</comment>
<dbReference type="Pfam" id="PF01053">
    <property type="entry name" value="Cys_Met_Meta_PP"/>
    <property type="match status" value="1"/>
</dbReference>
<dbReference type="Gene3D" id="3.40.640.10">
    <property type="entry name" value="Type I PLP-dependent aspartate aminotransferase-like (Major domain)"/>
    <property type="match status" value="1"/>
</dbReference>
<dbReference type="EMBL" id="SGXE01000004">
    <property type="protein sequence ID" value="RZS92242.1"/>
    <property type="molecule type" value="Genomic_DNA"/>
</dbReference>
<dbReference type="GO" id="GO:0016765">
    <property type="term" value="F:transferase activity, transferring alkyl or aryl (other than methyl) groups"/>
    <property type="evidence" value="ECO:0007669"/>
    <property type="project" value="UniProtKB-UniRule"/>
</dbReference>
<dbReference type="RefSeq" id="WP_130287405.1">
    <property type="nucleotide sequence ID" value="NZ_SGXE01000004.1"/>
</dbReference>
<dbReference type="PANTHER" id="PTHR11808">
    <property type="entry name" value="TRANS-SULFURATION ENZYME FAMILY MEMBER"/>
    <property type="match status" value="1"/>
</dbReference>
<feature type="modified residue" description="N6-(pyridoxal phosphate)lysine" evidence="3 4">
    <location>
        <position position="208"/>
    </location>
</feature>
<dbReference type="OrthoDB" id="9803729at2"/>
<keyword evidence="2 3" id="KW-0663">Pyridoxal phosphate</keyword>
<dbReference type="EC" id="2.5.1.-" evidence="3"/>
<dbReference type="InterPro" id="IPR000277">
    <property type="entry name" value="Cys/Met-Metab_PyrdxlP-dep_enz"/>
</dbReference>
<dbReference type="GO" id="GO:0005737">
    <property type="term" value="C:cytoplasm"/>
    <property type="evidence" value="ECO:0007669"/>
    <property type="project" value="TreeGrafter"/>
</dbReference>
<keyword evidence="3" id="KW-0486">Methionine biosynthesis</keyword>
<dbReference type="InterPro" id="IPR015422">
    <property type="entry name" value="PyrdxlP-dep_Trfase_small"/>
</dbReference>
<dbReference type="CDD" id="cd00614">
    <property type="entry name" value="CGS_like"/>
    <property type="match status" value="1"/>
</dbReference>
<dbReference type="SUPFAM" id="SSF53383">
    <property type="entry name" value="PLP-dependent transferases"/>
    <property type="match status" value="1"/>
</dbReference>
<evidence type="ECO:0000256" key="5">
    <source>
        <dbReference type="RuleBase" id="RU362118"/>
    </source>
</evidence>
<dbReference type="FunFam" id="3.90.1150.10:FF:000033">
    <property type="entry name" value="Cystathionine gamma-synthase"/>
    <property type="match status" value="1"/>
</dbReference>
<evidence type="ECO:0000256" key="2">
    <source>
        <dbReference type="ARBA" id="ARBA00022898"/>
    </source>
</evidence>
<dbReference type="InterPro" id="IPR015424">
    <property type="entry name" value="PyrdxlP-dep_Trfase"/>
</dbReference>
<comment type="cofactor">
    <cofactor evidence="1 3 5">
        <name>pyridoxal 5'-phosphate</name>
        <dbReference type="ChEBI" id="CHEBI:597326"/>
    </cofactor>
</comment>
<dbReference type="PANTHER" id="PTHR11808:SF80">
    <property type="entry name" value="CYSTATHIONINE GAMMA-LYASE"/>
    <property type="match status" value="1"/>
</dbReference>
<dbReference type="GO" id="GO:0030170">
    <property type="term" value="F:pyridoxal phosphate binding"/>
    <property type="evidence" value="ECO:0007669"/>
    <property type="project" value="UniProtKB-UniRule"/>
</dbReference>
<comment type="function">
    <text evidence="3">Catalyzes the formation of L-homocysteine from O-succinyl-L-homoserine (OSHS) and hydrogen sulfide.</text>
</comment>
<comment type="subunit">
    <text evidence="3">Homotetramer.</text>
</comment>
<gene>
    <name evidence="3" type="primary">metZ</name>
    <name evidence="6" type="ORF">EV197_2878</name>
</gene>
<comment type="caution">
    <text evidence="6">The sequence shown here is derived from an EMBL/GenBank/DDBJ whole genome shotgun (WGS) entry which is preliminary data.</text>
</comment>
<dbReference type="GO" id="GO:0071268">
    <property type="term" value="P:homocysteine biosynthetic process"/>
    <property type="evidence" value="ECO:0007669"/>
    <property type="project" value="InterPro"/>
</dbReference>
<protein>
    <recommendedName>
        <fullName evidence="3">O-succinylhomoserine sulfhydrylase</fullName>
        <shortName evidence="3">OSH sulfhydrylase</shortName>
        <shortName evidence="3">OSHS sulfhydrylase</shortName>
        <ecNumber evidence="3">2.5.1.-</ecNumber>
    </recommendedName>
</protein>
<dbReference type="HAMAP" id="MF_02056">
    <property type="entry name" value="MetZ"/>
    <property type="match status" value="1"/>
</dbReference>
<evidence type="ECO:0000313" key="7">
    <source>
        <dbReference type="Proteomes" id="UP000292262"/>
    </source>
</evidence>
<dbReference type="UniPathway" id="UPA00051">
    <property type="reaction ID" value="UER00449"/>
</dbReference>
<sequence>MSKPEDNFETNAIRTQVAKSQFLEHSVPLYLTSGFTFEDAEEMRASFAEEKQRNLYSRFSNPNTTEFVEKICVLEGAEDGYAFATGMAAVFSTFAALLNAGDHIVSARSVFGSTHSLFTKYFPKWNIQTSYFQVNEVHQIESLIQPNTKILYAESPTNPGVDVLDLAYLSSIAKKHDLLLIIDNCFATPYLQNPIQFGADLVIHSATKMIDGQGRVLGGVTVGRKDLIREIYLFSRNTGPALSPFNAWVLSKSLETLAVRAEKHCTNALQLAEYLENHPKVNWVKYPFLKSHPQYEIAKNQMRLGGSIVAFEVKGGLQAGKSFFDSIKMCSLSANLGDTRTIVTHPASTTHSKLSKEDKLAVGITDGMVRCSLGLEHIEDIVNDIAQALEKVN</sequence>
<comment type="catalytic activity">
    <reaction evidence="3">
        <text>O-succinyl-L-homoserine + hydrogen sulfide = L-homocysteine + succinate</text>
        <dbReference type="Rhea" id="RHEA:27826"/>
        <dbReference type="ChEBI" id="CHEBI:29919"/>
        <dbReference type="ChEBI" id="CHEBI:30031"/>
        <dbReference type="ChEBI" id="CHEBI:57661"/>
        <dbReference type="ChEBI" id="CHEBI:58199"/>
    </reaction>
</comment>
<dbReference type="InterPro" id="IPR006234">
    <property type="entry name" value="O-succ-hSer_sulfhydrylase"/>
</dbReference>
<organism evidence="6 7">
    <name type="scientific">Aquimarina brevivitae</name>
    <dbReference type="NCBI Taxonomy" id="323412"/>
    <lineage>
        <taxon>Bacteria</taxon>
        <taxon>Pseudomonadati</taxon>
        <taxon>Bacteroidota</taxon>
        <taxon>Flavobacteriia</taxon>
        <taxon>Flavobacteriales</taxon>
        <taxon>Flavobacteriaceae</taxon>
        <taxon>Aquimarina</taxon>
    </lineage>
</organism>
<keyword evidence="3" id="KW-0808">Transferase</keyword>
<evidence type="ECO:0000313" key="6">
    <source>
        <dbReference type="EMBL" id="RZS92242.1"/>
    </source>
</evidence>
<keyword evidence="7" id="KW-1185">Reference proteome</keyword>
<comment type="pathway">
    <text evidence="3">Amino-acid biosynthesis; L-methionine biosynthesis via de novo pathway; L-homocysteine from O-succinyl-L-homoserine: step 1/1.</text>
</comment>
<evidence type="ECO:0000256" key="1">
    <source>
        <dbReference type="ARBA" id="ARBA00001933"/>
    </source>
</evidence>
<dbReference type="Proteomes" id="UP000292262">
    <property type="component" value="Unassembled WGS sequence"/>
</dbReference>
<proteinExistence type="inferred from homology"/>
<dbReference type="GO" id="GO:0019346">
    <property type="term" value="P:transsulfuration"/>
    <property type="evidence" value="ECO:0007669"/>
    <property type="project" value="InterPro"/>
</dbReference>
<dbReference type="GO" id="GO:0016846">
    <property type="term" value="F:carbon-sulfur lyase activity"/>
    <property type="evidence" value="ECO:0007669"/>
    <property type="project" value="TreeGrafter"/>
</dbReference>
<dbReference type="PIRSF" id="PIRSF001434">
    <property type="entry name" value="CGS"/>
    <property type="match status" value="1"/>
</dbReference>
<reference evidence="6 7" key="1">
    <citation type="submission" date="2019-02" db="EMBL/GenBank/DDBJ databases">
        <title>Genomic Encyclopedia of Type Strains, Phase IV (KMG-IV): sequencing the most valuable type-strain genomes for metagenomic binning, comparative biology and taxonomic classification.</title>
        <authorList>
            <person name="Goeker M."/>
        </authorList>
    </citation>
    <scope>NUCLEOTIDE SEQUENCE [LARGE SCALE GENOMIC DNA]</scope>
    <source>
        <strain evidence="6 7">DSM 17196</strain>
    </source>
</reference>
<dbReference type="GO" id="GO:0071266">
    <property type="term" value="P:'de novo' L-methionine biosynthetic process"/>
    <property type="evidence" value="ECO:0007669"/>
    <property type="project" value="UniProtKB-UniRule"/>
</dbReference>
<dbReference type="InterPro" id="IPR015421">
    <property type="entry name" value="PyrdxlP-dep_Trfase_major"/>
</dbReference>
<evidence type="ECO:0000256" key="4">
    <source>
        <dbReference type="PIRSR" id="PIRSR001434-2"/>
    </source>
</evidence>
<name>A0A4Q7P0R9_9FLAO</name>
<dbReference type="AlphaFoldDB" id="A0A4Q7P0R9"/>